<dbReference type="Proteomes" id="UP000241964">
    <property type="component" value="Unassembled WGS sequence"/>
</dbReference>
<dbReference type="SUPFAM" id="SSF55729">
    <property type="entry name" value="Acyl-CoA N-acyltransferases (Nat)"/>
    <property type="match status" value="1"/>
</dbReference>
<dbReference type="InterPro" id="IPR016181">
    <property type="entry name" value="Acyl_CoA_acyltransferase"/>
</dbReference>
<dbReference type="AlphaFoldDB" id="A0A2P8G1X3"/>
<name>A0A2P8G1X3_9BACT</name>
<dbReference type="OrthoDB" id="9801191at2"/>
<sequence>MPQKTRFEGVNFDDIPVVEMNPDIVNLCRGFKCKRPEFQSYIGGNLIKTESESILSKCFIVQYDGHLAGYVTLLADKLVVKDPILLNEGVARSTFPAIKIGWLAADRRVKGMGQKLIKWAMEYVASNVSDKIGARFLTVDALYDADVEPHYDMSVYYSRYGFEYVNEEEPVPADGFRSMYFDLLPLIIGLRDLHVSH</sequence>
<dbReference type="RefSeq" id="WP_106596450.1">
    <property type="nucleotide sequence ID" value="NZ_PYAS01000007.1"/>
</dbReference>
<dbReference type="EMBL" id="PYAS01000007">
    <property type="protein sequence ID" value="PSL27973.1"/>
    <property type="molecule type" value="Genomic_DNA"/>
</dbReference>
<dbReference type="PANTHER" id="PTHR36449:SF1">
    <property type="entry name" value="ACETYLTRANSFERASE"/>
    <property type="match status" value="1"/>
</dbReference>
<protein>
    <recommendedName>
        <fullName evidence="6">Acetyltransferase (GNAT) family protein</fullName>
    </recommendedName>
</protein>
<evidence type="ECO:0000256" key="3">
    <source>
        <dbReference type="ARBA" id="ARBA00023315"/>
    </source>
</evidence>
<reference evidence="4 5" key="1">
    <citation type="submission" date="2018-03" db="EMBL/GenBank/DDBJ databases">
        <title>Genomic Encyclopedia of Archaeal and Bacterial Type Strains, Phase II (KMG-II): from individual species to whole genera.</title>
        <authorList>
            <person name="Goeker M."/>
        </authorList>
    </citation>
    <scope>NUCLEOTIDE SEQUENCE [LARGE SCALE GENOMIC DNA]</scope>
    <source>
        <strain evidence="4 5">DSM 29057</strain>
    </source>
</reference>
<accession>A0A2P8G1X3</accession>
<evidence type="ECO:0000256" key="2">
    <source>
        <dbReference type="ARBA" id="ARBA00022679"/>
    </source>
</evidence>
<gene>
    <name evidence="4" type="ORF">CLV60_107238</name>
</gene>
<dbReference type="PANTHER" id="PTHR36449">
    <property type="entry name" value="ACETYLTRANSFERASE-RELATED"/>
    <property type="match status" value="1"/>
</dbReference>
<evidence type="ECO:0000313" key="4">
    <source>
        <dbReference type="EMBL" id="PSL27973.1"/>
    </source>
</evidence>
<keyword evidence="1" id="KW-1277">Toxin-antitoxin system</keyword>
<keyword evidence="3" id="KW-0012">Acyltransferase</keyword>
<evidence type="ECO:0008006" key="6">
    <source>
        <dbReference type="Google" id="ProtNLM"/>
    </source>
</evidence>
<evidence type="ECO:0000256" key="1">
    <source>
        <dbReference type="ARBA" id="ARBA00022649"/>
    </source>
</evidence>
<keyword evidence="2" id="KW-0808">Transferase</keyword>
<comment type="caution">
    <text evidence="4">The sequence shown here is derived from an EMBL/GenBank/DDBJ whole genome shotgun (WGS) entry which is preliminary data.</text>
</comment>
<dbReference type="Gene3D" id="3.40.630.30">
    <property type="match status" value="1"/>
</dbReference>
<proteinExistence type="predicted"/>
<keyword evidence="5" id="KW-1185">Reference proteome</keyword>
<evidence type="ECO:0000313" key="5">
    <source>
        <dbReference type="Proteomes" id="UP000241964"/>
    </source>
</evidence>
<organism evidence="4 5">
    <name type="scientific">Dyadobacter jiangsuensis</name>
    <dbReference type="NCBI Taxonomy" id="1591085"/>
    <lineage>
        <taxon>Bacteria</taxon>
        <taxon>Pseudomonadati</taxon>
        <taxon>Bacteroidota</taxon>
        <taxon>Cytophagia</taxon>
        <taxon>Cytophagales</taxon>
        <taxon>Spirosomataceae</taxon>
        <taxon>Dyadobacter</taxon>
    </lineage>
</organism>
<dbReference type="GO" id="GO:0016746">
    <property type="term" value="F:acyltransferase activity"/>
    <property type="evidence" value="ECO:0007669"/>
    <property type="project" value="UniProtKB-KW"/>
</dbReference>